<evidence type="ECO:0000256" key="4">
    <source>
        <dbReference type="ARBA" id="ARBA00022475"/>
    </source>
</evidence>
<gene>
    <name evidence="12" type="ORF">BleG1_2810</name>
</gene>
<dbReference type="Proteomes" id="UP000027142">
    <property type="component" value="Chromosome"/>
</dbReference>
<sequence length="337" mass="37263">MSITIKEREVHAWFNHVQNSMKIKILLPILIVLSISSLFIGAHDISPLDLFRLTDDEVQTIVINRVPRLLSILIVGVSLSVCGLIMQQLTQNKFVSPTTAGTMDWARLGILVAMLVFTQASTMERMLVAFAFALGGTLLFMKILERIRFKNVIFVPLVGLMLGSVVNSITTFIAYQNDLIQSLSSWMQGNFALVIRGNFELLYIGIPLMFIAFMFANRFTVAGLGKDFATNLGMNYNRIMNIGLLIVAMVTATIVVTIGSVPFLGLIIPNIVSIMRGDNLKNSLPHTALFGAIFLLACDILGRVLIYPYEIPIGLMVGVIGSGIFLYLLLRRPKYAS</sequence>
<feature type="transmembrane region" description="Helical" evidence="11">
    <location>
        <begin position="151"/>
        <end position="175"/>
    </location>
</feature>
<name>A0A060M027_9BACI</name>
<evidence type="ECO:0000256" key="6">
    <source>
        <dbReference type="ARBA" id="ARBA00022692"/>
    </source>
</evidence>
<keyword evidence="3" id="KW-0813">Transport</keyword>
<dbReference type="Pfam" id="PF01032">
    <property type="entry name" value="FecCD"/>
    <property type="match status" value="1"/>
</dbReference>
<dbReference type="InterPro" id="IPR037294">
    <property type="entry name" value="ABC_BtuC-like"/>
</dbReference>
<evidence type="ECO:0000256" key="5">
    <source>
        <dbReference type="ARBA" id="ARBA00022496"/>
    </source>
</evidence>
<evidence type="ECO:0000256" key="11">
    <source>
        <dbReference type="SAM" id="Phobius"/>
    </source>
</evidence>
<reference evidence="12 13" key="1">
    <citation type="journal article" date="2014" name="Gene">
        <title>A comparative genomic analysis of the alkalitolerant soil bacterium Bacillus lehensis G1.</title>
        <authorList>
            <person name="Noor Y.M."/>
            <person name="Samsulrizal N.H."/>
            <person name="Jema'on N.A."/>
            <person name="Low K.O."/>
            <person name="Ramli A.N."/>
            <person name="Alias N.I."/>
            <person name="Damis S.I."/>
            <person name="Fuzi S.F."/>
            <person name="Isa M.N."/>
            <person name="Murad A.M."/>
            <person name="Raih M.F."/>
            <person name="Bakar F.D."/>
            <person name="Najimudin N."/>
            <person name="Mahadi N.M."/>
            <person name="Illias R.M."/>
        </authorList>
    </citation>
    <scope>NUCLEOTIDE SEQUENCE [LARGE SCALE GENOMIC DNA]</scope>
    <source>
        <strain evidence="12 13">G1</strain>
    </source>
</reference>
<evidence type="ECO:0000313" key="12">
    <source>
        <dbReference type="EMBL" id="AIC95375.1"/>
    </source>
</evidence>
<feature type="transmembrane region" description="Helical" evidence="11">
    <location>
        <begin position="242"/>
        <end position="268"/>
    </location>
</feature>
<accession>A0A060M027</accession>
<feature type="transmembrane region" description="Helical" evidence="11">
    <location>
        <begin position="105"/>
        <end position="121"/>
    </location>
</feature>
<protein>
    <submittedName>
        <fullName evidence="12">ABC transporter permease</fullName>
    </submittedName>
</protein>
<proteinExistence type="inferred from homology"/>
<dbReference type="GO" id="GO:0005886">
    <property type="term" value="C:plasma membrane"/>
    <property type="evidence" value="ECO:0007669"/>
    <property type="project" value="UniProtKB-SubCell"/>
</dbReference>
<dbReference type="EMBL" id="CP003923">
    <property type="protein sequence ID" value="AIC95375.1"/>
    <property type="molecule type" value="Genomic_DNA"/>
</dbReference>
<dbReference type="Gene3D" id="1.10.3470.10">
    <property type="entry name" value="ABC transporter involved in vitamin B12 uptake, BtuC"/>
    <property type="match status" value="1"/>
</dbReference>
<feature type="transmembrane region" description="Helical" evidence="11">
    <location>
        <begin position="313"/>
        <end position="330"/>
    </location>
</feature>
<evidence type="ECO:0000256" key="10">
    <source>
        <dbReference type="ARBA" id="ARBA00023136"/>
    </source>
</evidence>
<keyword evidence="9" id="KW-0406">Ion transport</keyword>
<keyword evidence="4" id="KW-1003">Cell membrane</keyword>
<dbReference type="GO" id="GO:0033214">
    <property type="term" value="P:siderophore-iron import into cell"/>
    <property type="evidence" value="ECO:0007669"/>
    <property type="project" value="TreeGrafter"/>
</dbReference>
<dbReference type="STRING" id="1246626.BleG1_2810"/>
<dbReference type="eggNOG" id="COG4606">
    <property type="taxonomic scope" value="Bacteria"/>
</dbReference>
<evidence type="ECO:0000256" key="9">
    <source>
        <dbReference type="ARBA" id="ARBA00023065"/>
    </source>
</evidence>
<dbReference type="PANTHER" id="PTHR30472">
    <property type="entry name" value="FERRIC ENTEROBACTIN TRANSPORT SYSTEM PERMEASE PROTEIN"/>
    <property type="match status" value="1"/>
</dbReference>
<evidence type="ECO:0000256" key="2">
    <source>
        <dbReference type="ARBA" id="ARBA00007935"/>
    </source>
</evidence>
<comment type="similarity">
    <text evidence="2">Belongs to the binding-protein-dependent transport system permease family. FecCD subfamily.</text>
</comment>
<feature type="transmembrane region" description="Helical" evidence="11">
    <location>
        <begin position="25"/>
        <end position="46"/>
    </location>
</feature>
<dbReference type="CDD" id="cd06550">
    <property type="entry name" value="TM_ABC_iron-siderophores_like"/>
    <property type="match status" value="1"/>
</dbReference>
<keyword evidence="5" id="KW-0410">Iron transport</keyword>
<keyword evidence="8" id="KW-0408">Iron</keyword>
<dbReference type="FunFam" id="1.10.3470.10:FF:000004">
    <property type="entry name" value="Iron compound ABC transporter, permease"/>
    <property type="match status" value="1"/>
</dbReference>
<dbReference type="AlphaFoldDB" id="A0A060M027"/>
<keyword evidence="10 11" id="KW-0472">Membrane</keyword>
<feature type="transmembrane region" description="Helical" evidence="11">
    <location>
        <begin position="288"/>
        <end position="306"/>
    </location>
</feature>
<feature type="transmembrane region" description="Helical" evidence="11">
    <location>
        <begin position="127"/>
        <end position="144"/>
    </location>
</feature>
<keyword evidence="13" id="KW-1185">Reference proteome</keyword>
<dbReference type="HOGENOM" id="CLU_013016_3_0_9"/>
<feature type="transmembrane region" description="Helical" evidence="11">
    <location>
        <begin position="66"/>
        <end position="85"/>
    </location>
</feature>
<keyword evidence="6 11" id="KW-0812">Transmembrane</keyword>
<dbReference type="InterPro" id="IPR000522">
    <property type="entry name" value="ABC_transptr_permease_BtuC"/>
</dbReference>
<dbReference type="GO" id="GO:0022857">
    <property type="term" value="F:transmembrane transporter activity"/>
    <property type="evidence" value="ECO:0007669"/>
    <property type="project" value="InterPro"/>
</dbReference>
<feature type="transmembrane region" description="Helical" evidence="11">
    <location>
        <begin position="201"/>
        <end position="221"/>
    </location>
</feature>
<dbReference type="KEGG" id="ble:BleG1_2810"/>
<dbReference type="SUPFAM" id="SSF81345">
    <property type="entry name" value="ABC transporter involved in vitamin B12 uptake, BtuC"/>
    <property type="match status" value="1"/>
</dbReference>
<evidence type="ECO:0000313" key="13">
    <source>
        <dbReference type="Proteomes" id="UP000027142"/>
    </source>
</evidence>
<evidence type="ECO:0000256" key="3">
    <source>
        <dbReference type="ARBA" id="ARBA00022448"/>
    </source>
</evidence>
<comment type="subcellular location">
    <subcellularLocation>
        <location evidence="1">Cell membrane</location>
        <topology evidence="1">Multi-pass membrane protein</topology>
    </subcellularLocation>
</comment>
<evidence type="ECO:0000256" key="8">
    <source>
        <dbReference type="ARBA" id="ARBA00023004"/>
    </source>
</evidence>
<organism evidence="12 13">
    <name type="scientific">Shouchella lehensis G1</name>
    <dbReference type="NCBI Taxonomy" id="1246626"/>
    <lineage>
        <taxon>Bacteria</taxon>
        <taxon>Bacillati</taxon>
        <taxon>Bacillota</taxon>
        <taxon>Bacilli</taxon>
        <taxon>Bacillales</taxon>
        <taxon>Bacillaceae</taxon>
        <taxon>Shouchella</taxon>
    </lineage>
</organism>
<keyword evidence="7 11" id="KW-1133">Transmembrane helix</keyword>
<dbReference type="PATRIC" id="fig|1246626.3.peg.2803"/>
<evidence type="ECO:0000256" key="7">
    <source>
        <dbReference type="ARBA" id="ARBA00022989"/>
    </source>
</evidence>
<evidence type="ECO:0000256" key="1">
    <source>
        <dbReference type="ARBA" id="ARBA00004651"/>
    </source>
</evidence>
<dbReference type="PANTHER" id="PTHR30472:SF27">
    <property type="entry name" value="PETROBACTIN IMPORT SYSTEM PERMEASE PROTEIN YCLN"/>
    <property type="match status" value="1"/>
</dbReference>